<organism evidence="2 3">
    <name type="scientific">Polarella glacialis</name>
    <name type="common">Dinoflagellate</name>
    <dbReference type="NCBI Taxonomy" id="89957"/>
    <lineage>
        <taxon>Eukaryota</taxon>
        <taxon>Sar</taxon>
        <taxon>Alveolata</taxon>
        <taxon>Dinophyceae</taxon>
        <taxon>Suessiales</taxon>
        <taxon>Suessiaceae</taxon>
        <taxon>Polarella</taxon>
    </lineage>
</organism>
<dbReference type="AlphaFoldDB" id="A0A813HBT2"/>
<protein>
    <submittedName>
        <fullName evidence="2">Uncharacterized protein</fullName>
    </submittedName>
</protein>
<dbReference type="EMBL" id="CAJNNV010031330">
    <property type="protein sequence ID" value="CAE8635653.1"/>
    <property type="molecule type" value="Genomic_DNA"/>
</dbReference>
<feature type="region of interest" description="Disordered" evidence="1">
    <location>
        <begin position="1"/>
        <end position="40"/>
    </location>
</feature>
<feature type="compositionally biased region" description="Low complexity" evidence="1">
    <location>
        <begin position="27"/>
        <end position="40"/>
    </location>
</feature>
<reference evidence="2" key="1">
    <citation type="submission" date="2021-02" db="EMBL/GenBank/DDBJ databases">
        <authorList>
            <person name="Dougan E. K."/>
            <person name="Rhodes N."/>
            <person name="Thang M."/>
            <person name="Chan C."/>
        </authorList>
    </citation>
    <scope>NUCLEOTIDE SEQUENCE</scope>
</reference>
<proteinExistence type="predicted"/>
<feature type="compositionally biased region" description="Acidic residues" evidence="1">
    <location>
        <begin position="101"/>
        <end position="113"/>
    </location>
</feature>
<keyword evidence="3" id="KW-1185">Reference proteome</keyword>
<feature type="region of interest" description="Disordered" evidence="1">
    <location>
        <begin position="84"/>
        <end position="113"/>
    </location>
</feature>
<sequence length="113" mass="11598">MDPDGQYQEPISASPAVADRSVDWLDDAPGTGPVAPDAAAASDDLFDDMFDIGDTPKESSSADADGEIDWLVDLAAGVEDSAVVGQGSSSAAAGTALPDASFDDLWDDMMDDK</sequence>
<comment type="caution">
    <text evidence="2">The sequence shown here is derived from an EMBL/GenBank/DDBJ whole genome shotgun (WGS) entry which is preliminary data.</text>
</comment>
<name>A0A813HBT2_POLGL</name>
<dbReference type="Proteomes" id="UP000654075">
    <property type="component" value="Unassembled WGS sequence"/>
</dbReference>
<gene>
    <name evidence="2" type="ORF">PGLA1383_LOCUS51244</name>
</gene>
<accession>A0A813HBT2</accession>
<evidence type="ECO:0000313" key="2">
    <source>
        <dbReference type="EMBL" id="CAE8635653.1"/>
    </source>
</evidence>
<feature type="compositionally biased region" description="Low complexity" evidence="1">
    <location>
        <begin position="84"/>
        <end position="94"/>
    </location>
</feature>
<evidence type="ECO:0000256" key="1">
    <source>
        <dbReference type="SAM" id="MobiDB-lite"/>
    </source>
</evidence>
<evidence type="ECO:0000313" key="3">
    <source>
        <dbReference type="Proteomes" id="UP000654075"/>
    </source>
</evidence>